<dbReference type="Pfam" id="PF00651">
    <property type="entry name" value="BTB"/>
    <property type="match status" value="1"/>
</dbReference>
<name>A0A2G5UQV4_9PELO</name>
<organism evidence="2 3">
    <name type="scientific">Caenorhabditis nigoni</name>
    <dbReference type="NCBI Taxonomy" id="1611254"/>
    <lineage>
        <taxon>Eukaryota</taxon>
        <taxon>Metazoa</taxon>
        <taxon>Ecdysozoa</taxon>
        <taxon>Nematoda</taxon>
        <taxon>Chromadorea</taxon>
        <taxon>Rhabditida</taxon>
        <taxon>Rhabditina</taxon>
        <taxon>Rhabditomorpha</taxon>
        <taxon>Rhabditoidea</taxon>
        <taxon>Rhabditidae</taxon>
        <taxon>Peloderinae</taxon>
        <taxon>Caenorhabditis</taxon>
    </lineage>
</organism>
<protein>
    <recommendedName>
        <fullName evidence="1">BTB domain-containing protein</fullName>
    </recommendedName>
</protein>
<reference evidence="3" key="1">
    <citation type="submission" date="2017-10" db="EMBL/GenBank/DDBJ databases">
        <title>Rapid genome shrinkage in a self-fertile nematode reveals novel sperm competition proteins.</title>
        <authorList>
            <person name="Yin D."/>
            <person name="Schwarz E.M."/>
            <person name="Thomas C.G."/>
            <person name="Felde R.L."/>
            <person name="Korf I.F."/>
            <person name="Cutter A.D."/>
            <person name="Schartner C.M."/>
            <person name="Ralston E.J."/>
            <person name="Meyer B.J."/>
            <person name="Haag E.S."/>
        </authorList>
    </citation>
    <scope>NUCLEOTIDE SEQUENCE [LARGE SCALE GENOMIC DNA]</scope>
    <source>
        <strain evidence="3">JU1422</strain>
    </source>
</reference>
<dbReference type="SMART" id="SM00225">
    <property type="entry name" value="BTB"/>
    <property type="match status" value="1"/>
</dbReference>
<dbReference type="Pfam" id="PF00917">
    <property type="entry name" value="MATH"/>
    <property type="match status" value="1"/>
</dbReference>
<dbReference type="Proteomes" id="UP000230233">
    <property type="component" value="Chromosome III"/>
</dbReference>
<accession>A0A2G5UQV4</accession>
<dbReference type="OrthoDB" id="45365at2759"/>
<dbReference type="CDD" id="cd00121">
    <property type="entry name" value="MATH"/>
    <property type="match status" value="1"/>
</dbReference>
<sequence length="296" mass="34213">MKEFVIRHVFNRHSWHEDQIGPTEIRYNVPWHLQAYQKKYSTQFLLVCDLKNGPPGWSIDTDYEVKLVGKKKSFLVKEYFTKFDEDNSYTCHSANYLTITSYSSKGGEFKVEYHVKIKKMVGFENSQDSGDSEDKENDSEVDLVVGKEKFKVDKKLLADNCTYFNALFFETPEECGKSEIEINDSWNTKDFNDFLKILKSEQDIDEKSINGVLDLSSKFGSNSMLTKCEKFLIQKSKKSIKIKFDAAIKYELNELKEKCLSDIKTNKDLVGIASEKAGHFNASVWKELLQKSITIN</sequence>
<dbReference type="PANTHER" id="PTHR22743">
    <property type="entry name" value="MEPRIN/TRAF-LIKE MATH FAMILY-C.ELEGANS"/>
    <property type="match status" value="1"/>
</dbReference>
<evidence type="ECO:0000313" key="3">
    <source>
        <dbReference type="Proteomes" id="UP000230233"/>
    </source>
</evidence>
<dbReference type="Gene3D" id="3.30.710.10">
    <property type="entry name" value="Potassium Channel Kv1.1, Chain A"/>
    <property type="match status" value="1"/>
</dbReference>
<dbReference type="InterPro" id="IPR000210">
    <property type="entry name" value="BTB/POZ_dom"/>
</dbReference>
<feature type="domain" description="BTB" evidence="1">
    <location>
        <begin position="139"/>
        <end position="200"/>
    </location>
</feature>
<dbReference type="SMART" id="SM00061">
    <property type="entry name" value="MATH"/>
    <property type="match status" value="1"/>
</dbReference>
<dbReference type="SUPFAM" id="SSF54695">
    <property type="entry name" value="POZ domain"/>
    <property type="match status" value="1"/>
</dbReference>
<dbReference type="InterPro" id="IPR011333">
    <property type="entry name" value="SKP1/BTB/POZ_sf"/>
</dbReference>
<gene>
    <name evidence="2" type="primary">Cnig_chr_III.g9181</name>
    <name evidence="2" type="ORF">B9Z55_009181</name>
</gene>
<dbReference type="InterPro" id="IPR052664">
    <property type="entry name" value="BTB-MATH_domain_protein"/>
</dbReference>
<evidence type="ECO:0000313" key="2">
    <source>
        <dbReference type="EMBL" id="PIC41945.1"/>
    </source>
</evidence>
<evidence type="ECO:0000259" key="1">
    <source>
        <dbReference type="PROSITE" id="PS50097"/>
    </source>
</evidence>
<dbReference type="EMBL" id="PDUG01000003">
    <property type="protein sequence ID" value="PIC41945.1"/>
    <property type="molecule type" value="Genomic_DNA"/>
</dbReference>
<dbReference type="InterPro" id="IPR002083">
    <property type="entry name" value="MATH/TRAF_dom"/>
</dbReference>
<proteinExistence type="predicted"/>
<dbReference type="PANTHER" id="PTHR22743:SF165">
    <property type="entry name" value="BTB AND MATH DOMAIN CONTAINING-RELATED"/>
    <property type="match status" value="1"/>
</dbReference>
<dbReference type="PROSITE" id="PS50097">
    <property type="entry name" value="BTB"/>
    <property type="match status" value="1"/>
</dbReference>
<dbReference type="AlphaFoldDB" id="A0A2G5UQV4"/>
<comment type="caution">
    <text evidence="2">The sequence shown here is derived from an EMBL/GenBank/DDBJ whole genome shotgun (WGS) entry which is preliminary data.</text>
</comment>
<keyword evidence="3" id="KW-1185">Reference proteome</keyword>